<dbReference type="HOGENOM" id="CLU_2012730_0_0_11"/>
<evidence type="ECO:0000313" key="3">
    <source>
        <dbReference type="Proteomes" id="UP000006057"/>
    </source>
</evidence>
<dbReference type="InterPro" id="IPR055637">
    <property type="entry name" value="DUF7213"/>
</dbReference>
<feature type="region of interest" description="Disordered" evidence="1">
    <location>
        <begin position="87"/>
        <end position="123"/>
    </location>
</feature>
<dbReference type="AlphaFoldDB" id="I4BQB3"/>
<keyword evidence="3" id="KW-1185">Reference proteome</keyword>
<dbReference type="KEGG" id="mcb:Mycch_4772"/>
<gene>
    <name evidence="2" type="ordered locus">Mycch_4772</name>
</gene>
<evidence type="ECO:0000313" key="2">
    <source>
        <dbReference type="EMBL" id="AFM19470.1"/>
    </source>
</evidence>
<accession>I4BQB3</accession>
<protein>
    <submittedName>
        <fullName evidence="2">Uncharacterized protein</fullName>
    </submittedName>
</protein>
<dbReference type="Proteomes" id="UP000006057">
    <property type="component" value="Chromosome"/>
</dbReference>
<name>I4BQB3_MYCCN</name>
<proteinExistence type="predicted"/>
<reference evidence="2 3" key="1">
    <citation type="submission" date="2012-06" db="EMBL/GenBank/DDBJ databases">
        <title>Complete sequence of chromosome of Mycobacterium chubuense NBB4.</title>
        <authorList>
            <consortium name="US DOE Joint Genome Institute"/>
            <person name="Lucas S."/>
            <person name="Han J."/>
            <person name="Lapidus A."/>
            <person name="Cheng J.-F."/>
            <person name="Goodwin L."/>
            <person name="Pitluck S."/>
            <person name="Peters L."/>
            <person name="Mikhailova N."/>
            <person name="Teshima H."/>
            <person name="Detter J.C."/>
            <person name="Han C."/>
            <person name="Tapia R."/>
            <person name="Land M."/>
            <person name="Hauser L."/>
            <person name="Kyrpides N."/>
            <person name="Ivanova N."/>
            <person name="Pagani I."/>
            <person name="Mattes T."/>
            <person name="Holmes A."/>
            <person name="Rutledge P."/>
            <person name="Paulsen I."/>
            <person name="Coleman N."/>
            <person name="Woyke T."/>
        </authorList>
    </citation>
    <scope>NUCLEOTIDE SEQUENCE [LARGE SCALE GENOMIC DNA]</scope>
    <source>
        <strain evidence="2 3">NBB4</strain>
    </source>
</reference>
<dbReference type="PATRIC" id="fig|710421.3.peg.4757"/>
<dbReference type="STRING" id="710421.Mycch_4772"/>
<feature type="compositionally biased region" description="Pro residues" evidence="1">
    <location>
        <begin position="114"/>
        <end position="123"/>
    </location>
</feature>
<organism evidence="2 3">
    <name type="scientific">Mycolicibacterium chubuense (strain NBB4)</name>
    <name type="common">Mycobacterium chubuense</name>
    <dbReference type="NCBI Taxonomy" id="710421"/>
    <lineage>
        <taxon>Bacteria</taxon>
        <taxon>Bacillati</taxon>
        <taxon>Actinomycetota</taxon>
        <taxon>Actinomycetes</taxon>
        <taxon>Mycobacteriales</taxon>
        <taxon>Mycobacteriaceae</taxon>
        <taxon>Mycolicibacterium</taxon>
    </lineage>
</organism>
<sequence length="123" mass="12827">MTTRTRTLSTAHEEHEAFALLDDAIAALSAIAYGNDTDQNTVPVDAVLIVRVQRDDDDGDRTGHVAVYPRVGAQPASTRALIEKAGKLLDQATADGDAGDDQPRPAGPGGWTPTPTPAAPPMA</sequence>
<dbReference type="Pfam" id="PF23850">
    <property type="entry name" value="DUF7213"/>
    <property type="match status" value="1"/>
</dbReference>
<dbReference type="EMBL" id="CP003053">
    <property type="protein sequence ID" value="AFM19470.1"/>
    <property type="molecule type" value="Genomic_DNA"/>
</dbReference>
<evidence type="ECO:0000256" key="1">
    <source>
        <dbReference type="SAM" id="MobiDB-lite"/>
    </source>
</evidence>